<organism evidence="2 3">
    <name type="scientific">Thalassospira povalilytica</name>
    <dbReference type="NCBI Taxonomy" id="732237"/>
    <lineage>
        <taxon>Bacteria</taxon>
        <taxon>Pseudomonadati</taxon>
        <taxon>Pseudomonadota</taxon>
        <taxon>Alphaproteobacteria</taxon>
        <taxon>Rhodospirillales</taxon>
        <taxon>Thalassospiraceae</taxon>
        <taxon>Thalassospira</taxon>
    </lineage>
</organism>
<reference evidence="2" key="1">
    <citation type="submission" date="2020-12" db="EMBL/GenBank/DDBJ databases">
        <title>Oil enriched cultivation method for isolating marine PHA-producing bacteria.</title>
        <authorList>
            <person name="Zheng W."/>
            <person name="Yu S."/>
            <person name="Huang Y."/>
        </authorList>
    </citation>
    <scope>NUCLEOTIDE SEQUENCE</scope>
    <source>
        <strain evidence="2">SY-2-3</strain>
    </source>
</reference>
<sequence>MIRHVVLLQISGSVDRTECRNVLDAIAKIASNTPGMLSFAGGANMPGSGLNQGFTHCFTIDFVDTKARDEYLDRLDQDETCWRLTDITVGGLGGILSMNLDLGDQKS</sequence>
<accession>A0A8I1M5B4</accession>
<dbReference type="AlphaFoldDB" id="A0A8I1M5B4"/>
<dbReference type="PROSITE" id="PS51502">
    <property type="entry name" value="S_R_A_B_BARREL"/>
    <property type="match status" value="1"/>
</dbReference>
<dbReference type="Proteomes" id="UP000664405">
    <property type="component" value="Unassembled WGS sequence"/>
</dbReference>
<evidence type="ECO:0000313" key="2">
    <source>
        <dbReference type="EMBL" id="MBN8195246.1"/>
    </source>
</evidence>
<dbReference type="SMART" id="SM00886">
    <property type="entry name" value="Dabb"/>
    <property type="match status" value="1"/>
</dbReference>
<evidence type="ECO:0000259" key="1">
    <source>
        <dbReference type="PROSITE" id="PS51502"/>
    </source>
</evidence>
<dbReference type="RefSeq" id="WP_206926461.1">
    <property type="nucleotide sequence ID" value="NZ_JAEKJW010000001.1"/>
</dbReference>
<proteinExistence type="predicted"/>
<dbReference type="SUPFAM" id="SSF54909">
    <property type="entry name" value="Dimeric alpha+beta barrel"/>
    <property type="match status" value="1"/>
</dbReference>
<dbReference type="Gene3D" id="3.30.70.100">
    <property type="match status" value="1"/>
</dbReference>
<protein>
    <submittedName>
        <fullName evidence="2">Dabb family protein</fullName>
    </submittedName>
</protein>
<evidence type="ECO:0000313" key="3">
    <source>
        <dbReference type="Proteomes" id="UP000664405"/>
    </source>
</evidence>
<name>A0A8I1M5B4_9PROT</name>
<feature type="domain" description="Stress-response A/B barrel" evidence="1">
    <location>
        <begin position="2"/>
        <end position="100"/>
    </location>
</feature>
<dbReference type="Pfam" id="PF07876">
    <property type="entry name" value="Dabb"/>
    <property type="match status" value="1"/>
</dbReference>
<dbReference type="InterPro" id="IPR013097">
    <property type="entry name" value="Dabb"/>
</dbReference>
<gene>
    <name evidence="2" type="ORF">JF547_01830</name>
</gene>
<dbReference type="InterPro" id="IPR011008">
    <property type="entry name" value="Dimeric_a/b-barrel"/>
</dbReference>
<comment type="caution">
    <text evidence="2">The sequence shown here is derived from an EMBL/GenBank/DDBJ whole genome shotgun (WGS) entry which is preliminary data.</text>
</comment>
<dbReference type="EMBL" id="JAEKJW010000001">
    <property type="protein sequence ID" value="MBN8195246.1"/>
    <property type="molecule type" value="Genomic_DNA"/>
</dbReference>